<proteinExistence type="predicted"/>
<dbReference type="PANTHER" id="PTHR36571">
    <property type="entry name" value="PROTEIN YGIW"/>
    <property type="match status" value="1"/>
</dbReference>
<organism evidence="3 4">
    <name type="scientific">Actinobacillus minor NM305</name>
    <dbReference type="NCBI Taxonomy" id="637911"/>
    <lineage>
        <taxon>Bacteria</taxon>
        <taxon>Pseudomonadati</taxon>
        <taxon>Pseudomonadota</taxon>
        <taxon>Gammaproteobacteria</taxon>
        <taxon>Pasteurellales</taxon>
        <taxon>Pasteurellaceae</taxon>
        <taxon>Actinobacillus</taxon>
    </lineage>
</organism>
<dbReference type="PANTHER" id="PTHR36571:SF1">
    <property type="entry name" value="PROTEIN YGIW"/>
    <property type="match status" value="1"/>
</dbReference>
<protein>
    <submittedName>
        <fullName evidence="3">Uncharacterized protein</fullName>
    </submittedName>
</protein>
<gene>
    <name evidence="3" type="ORF">AM305_02548</name>
</gene>
<accession>C5S4C4</accession>
<dbReference type="InterPro" id="IPR036700">
    <property type="entry name" value="BOBF_sf"/>
</dbReference>
<feature type="chain" id="PRO_5002956826" evidence="2">
    <location>
        <begin position="19"/>
        <end position="111"/>
    </location>
</feature>
<evidence type="ECO:0000313" key="4">
    <source>
        <dbReference type="Proteomes" id="UP000005532"/>
    </source>
</evidence>
<comment type="caution">
    <text evidence="3">The sequence shown here is derived from an EMBL/GenBank/DDBJ whole genome shotgun (WGS) entry which is preliminary data.</text>
</comment>
<dbReference type="SUPFAM" id="SSF101756">
    <property type="entry name" value="Hypothetical protein YgiW"/>
    <property type="match status" value="1"/>
</dbReference>
<dbReference type="eggNOG" id="COG3111">
    <property type="taxonomic scope" value="Bacteria"/>
</dbReference>
<sequence length="111" mass="12801">MKKLFVIVLCAFSCSAFAGFNPDNSNLKTIEQAEALPNHSTVMLEGYIVSQAKKKEFYFKDMQNKLIRLKIEDHIWHGLDVSPNTKVRIQGKIDKYLLKSHIEAYQIDKIN</sequence>
<dbReference type="Proteomes" id="UP000005532">
    <property type="component" value="Unassembled WGS sequence"/>
</dbReference>
<dbReference type="Pfam" id="PF04076">
    <property type="entry name" value="BOF"/>
    <property type="match status" value="1"/>
</dbReference>
<evidence type="ECO:0000256" key="2">
    <source>
        <dbReference type="SAM" id="SignalP"/>
    </source>
</evidence>
<evidence type="ECO:0000313" key="3">
    <source>
        <dbReference type="EMBL" id="EER46248.1"/>
    </source>
</evidence>
<dbReference type="Gene3D" id="2.40.50.200">
    <property type="entry name" value="Bacterial OB-fold"/>
    <property type="match status" value="1"/>
</dbReference>
<dbReference type="EMBL" id="ACQL01000133">
    <property type="protein sequence ID" value="EER46248.1"/>
    <property type="molecule type" value="Genomic_DNA"/>
</dbReference>
<dbReference type="OrthoDB" id="598245at2"/>
<keyword evidence="1 2" id="KW-0732">Signal</keyword>
<dbReference type="AlphaFoldDB" id="C5S4C4"/>
<name>C5S4C4_9PAST</name>
<dbReference type="InterPro" id="IPR005220">
    <property type="entry name" value="CarO-like"/>
</dbReference>
<feature type="signal peptide" evidence="2">
    <location>
        <begin position="1"/>
        <end position="18"/>
    </location>
</feature>
<dbReference type="NCBIfam" id="NF033674">
    <property type="entry name" value="stress_OB_fold"/>
    <property type="match status" value="1"/>
</dbReference>
<dbReference type="RefSeq" id="WP_005825632.1">
    <property type="nucleotide sequence ID" value="NZ_ACQL01000133.1"/>
</dbReference>
<reference evidence="3 4" key="1">
    <citation type="journal article" date="2010" name="Vet. Microbiol.">
        <title>Production of haemolysins by strains of the Actinobacillus minor/porcitonsillarum complex.</title>
        <authorList>
            <person name="Arya G."/>
            <person name="Niven D.F."/>
        </authorList>
    </citation>
    <scope>NUCLEOTIDE SEQUENCE [LARGE SCALE GENOMIC DNA]</scope>
    <source>
        <strain evidence="3 4">NM305</strain>
    </source>
</reference>
<evidence type="ECO:0000256" key="1">
    <source>
        <dbReference type="ARBA" id="ARBA00022729"/>
    </source>
</evidence>